<dbReference type="PRINTS" id="PR00081">
    <property type="entry name" value="GDHRDH"/>
</dbReference>
<dbReference type="Proteomes" id="UP000076574">
    <property type="component" value="Unassembled WGS sequence"/>
</dbReference>
<evidence type="ECO:0000256" key="2">
    <source>
        <dbReference type="ARBA" id="ARBA00023002"/>
    </source>
</evidence>
<dbReference type="EMBL" id="LVYV01000001">
    <property type="protein sequence ID" value="KZD25335.1"/>
    <property type="molecule type" value="Genomic_DNA"/>
</dbReference>
<evidence type="ECO:0000313" key="3">
    <source>
        <dbReference type="EMBL" id="KZD25335.1"/>
    </source>
</evidence>
<dbReference type="AlphaFoldDB" id="A0A164AUN4"/>
<dbReference type="InterPro" id="IPR002347">
    <property type="entry name" value="SDR_fam"/>
</dbReference>
<dbReference type="STRING" id="943830.A4A58_02545"/>
<comment type="caution">
    <text evidence="3">The sequence shown here is derived from an EMBL/GenBank/DDBJ whole genome shotgun (WGS) entry which is preliminary data.</text>
</comment>
<organism evidence="3 4">
    <name type="scientific">Tardiphaga robiniae</name>
    <dbReference type="NCBI Taxonomy" id="943830"/>
    <lineage>
        <taxon>Bacteria</taxon>
        <taxon>Pseudomonadati</taxon>
        <taxon>Pseudomonadota</taxon>
        <taxon>Alphaproteobacteria</taxon>
        <taxon>Hyphomicrobiales</taxon>
        <taxon>Nitrobacteraceae</taxon>
        <taxon>Tardiphaga</taxon>
    </lineage>
</organism>
<reference evidence="3 4" key="1">
    <citation type="submission" date="2016-03" db="EMBL/GenBank/DDBJ databases">
        <title>Microsymbionts genomes from the relict species Vavilovia formosa (Stev.) Fed.</title>
        <authorList>
            <person name="Kopat V."/>
            <person name="Chirak E."/>
            <person name="Kimeklis A."/>
            <person name="Andronov E."/>
        </authorList>
    </citation>
    <scope>NUCLEOTIDE SEQUENCE [LARGE SCALE GENOMIC DNA]</scope>
    <source>
        <strain evidence="3 4">Vaf07</strain>
    </source>
</reference>
<dbReference type="InterPro" id="IPR036291">
    <property type="entry name" value="NAD(P)-bd_dom_sf"/>
</dbReference>
<gene>
    <name evidence="3" type="ORF">A4A58_02545</name>
</gene>
<name>A0A164AUN4_9BRAD</name>
<keyword evidence="2" id="KW-0560">Oxidoreductase</keyword>
<comment type="similarity">
    <text evidence="1">Belongs to the short-chain dehydrogenases/reductases (SDR) family.</text>
</comment>
<dbReference type="Gene3D" id="3.40.50.720">
    <property type="entry name" value="NAD(P)-binding Rossmann-like Domain"/>
    <property type="match status" value="1"/>
</dbReference>
<accession>A0A164AUN4</accession>
<dbReference type="PANTHER" id="PTHR43639">
    <property type="entry name" value="OXIDOREDUCTASE, SHORT-CHAIN DEHYDROGENASE/REDUCTASE FAMILY (AFU_ORTHOLOGUE AFUA_5G02870)"/>
    <property type="match status" value="1"/>
</dbReference>
<evidence type="ECO:0000313" key="4">
    <source>
        <dbReference type="Proteomes" id="UP000076574"/>
    </source>
</evidence>
<dbReference type="RefSeq" id="WP_068729494.1">
    <property type="nucleotide sequence ID" value="NZ_LVYV01000001.1"/>
</dbReference>
<keyword evidence="4" id="KW-1185">Reference proteome</keyword>
<evidence type="ECO:0000256" key="1">
    <source>
        <dbReference type="ARBA" id="ARBA00006484"/>
    </source>
</evidence>
<sequence length="249" mass="26034">MTRLAGKVALVTGAADGIGAGIARRFGAEGAAVIVHHADDPRGAARVVAEIVWRGGRAIAVQGDIARWPDVRRLYEEIAATFGRLDILVNNGALARSEVADVVSEDELHRQRELKVFGAMLLCQEAVRMFGVAGGSIVNLTALDGIPTAPASMPDPGADAAIDAMTRGLSRAYGTRNVRVSTIAPGMLGPEEPAAIDVLDGSVRNRQFIALPAARNHLTEGIADIAVALTCDDNADHSGRDIMVAGAMR</sequence>
<dbReference type="SUPFAM" id="SSF51735">
    <property type="entry name" value="NAD(P)-binding Rossmann-fold domains"/>
    <property type="match status" value="1"/>
</dbReference>
<dbReference type="PANTHER" id="PTHR43639:SF1">
    <property type="entry name" value="SHORT-CHAIN DEHYDROGENASE_REDUCTASE FAMILY PROTEIN"/>
    <property type="match status" value="1"/>
</dbReference>
<dbReference type="OrthoDB" id="9803333at2"/>
<dbReference type="Pfam" id="PF13561">
    <property type="entry name" value="adh_short_C2"/>
    <property type="match status" value="1"/>
</dbReference>
<proteinExistence type="inferred from homology"/>
<protein>
    <recommendedName>
        <fullName evidence="5">SDR family oxidoreductase</fullName>
    </recommendedName>
</protein>
<evidence type="ECO:0008006" key="5">
    <source>
        <dbReference type="Google" id="ProtNLM"/>
    </source>
</evidence>
<dbReference type="GO" id="GO:0016491">
    <property type="term" value="F:oxidoreductase activity"/>
    <property type="evidence" value="ECO:0007669"/>
    <property type="project" value="UniProtKB-KW"/>
</dbReference>